<evidence type="ECO:0000256" key="1">
    <source>
        <dbReference type="ARBA" id="ARBA00001974"/>
    </source>
</evidence>
<comment type="similarity">
    <text evidence="2">Belongs to the FAD-binding oxidoreductase/transferase type 4 family.</text>
</comment>
<sequence length="470" mass="50750">MSNTDISHPLRAALGPDVVLTEPADIEPWLADWRGIYRGQAQAVLRPRTTAEVAQALALCQAAGVPVVPRGGNTGLCGGATPDGSTANVVLSLDRMNAVRSIDTIANTLVAEAGCILGNLRRAAQDAGRLLPLSLAAEDSSQIGGNLATNAGGVNVVRYGMARELVLGIEAVLPTGEIFNGLRTLRKDNTGYDLKQLLIGSEGTLGVITAVALRLFPRTDVRSVVLAAVESPRQALELYELLFQRCGARLQAYEFFTGECVDLVLTHAQGVQEPFAQRYPAYVLMELADTTDEAALNALLETVVGEALERELCLDAAVSASLGQLQALWKLREEISEAQRADGPHLKHDVSLPIERIPAFMESAEARLRAFNADVRPFIFGHFGDGNLHYNLSRPAGAPREWAAQEGAEITDIVLDEVHRYGGSISAEHGIGQLKRDHFLHIKDPLELRLMREIKRVFDPAGIMNPGKLL</sequence>
<evidence type="ECO:0000313" key="7">
    <source>
        <dbReference type="Proteomes" id="UP000217005"/>
    </source>
</evidence>
<dbReference type="GO" id="GO:0003824">
    <property type="term" value="F:catalytic activity"/>
    <property type="evidence" value="ECO:0007669"/>
    <property type="project" value="InterPro"/>
</dbReference>
<dbReference type="FunFam" id="1.10.45.10:FF:000001">
    <property type="entry name" value="D-lactate dehydrogenase mitochondrial"/>
    <property type="match status" value="1"/>
</dbReference>
<protein>
    <submittedName>
        <fullName evidence="6">Hydroxyacid dehydrogenase</fullName>
    </submittedName>
</protein>
<dbReference type="SUPFAM" id="SSF55103">
    <property type="entry name" value="FAD-linked oxidases, C-terminal domain"/>
    <property type="match status" value="1"/>
</dbReference>
<dbReference type="OrthoDB" id="8522822at2"/>
<keyword evidence="4" id="KW-0274">FAD</keyword>
<dbReference type="InterPro" id="IPR016171">
    <property type="entry name" value="Vanillyl_alc_oxidase_C-sub2"/>
</dbReference>
<name>A0A261RVQ9_9BORD</name>
<proteinExistence type="inferred from homology"/>
<dbReference type="Pfam" id="PF01565">
    <property type="entry name" value="FAD_binding_4"/>
    <property type="match status" value="1"/>
</dbReference>
<dbReference type="InterPro" id="IPR016167">
    <property type="entry name" value="FAD-bd_PCMH_sub1"/>
</dbReference>
<dbReference type="Gene3D" id="3.30.43.10">
    <property type="entry name" value="Uridine Diphospho-n-acetylenolpyruvylglucosamine Reductase, domain 2"/>
    <property type="match status" value="1"/>
</dbReference>
<dbReference type="PROSITE" id="PS51387">
    <property type="entry name" value="FAD_PCMH"/>
    <property type="match status" value="1"/>
</dbReference>
<dbReference type="InterPro" id="IPR016164">
    <property type="entry name" value="FAD-linked_Oxase-like_C"/>
</dbReference>
<dbReference type="InterPro" id="IPR051264">
    <property type="entry name" value="FAD-oxidored/transferase_4"/>
</dbReference>
<dbReference type="Gene3D" id="3.30.465.10">
    <property type="match status" value="1"/>
</dbReference>
<dbReference type="InterPro" id="IPR004113">
    <property type="entry name" value="FAD-bd_oxidored_4_C"/>
</dbReference>
<dbReference type="AlphaFoldDB" id="A0A261RVQ9"/>
<dbReference type="RefSeq" id="WP_094828941.1">
    <property type="nucleotide sequence ID" value="NZ_NEVL01000006.1"/>
</dbReference>
<dbReference type="PANTHER" id="PTHR43716:SF2">
    <property type="entry name" value="BLL6224 PROTEIN"/>
    <property type="match status" value="1"/>
</dbReference>
<accession>A0A261RVQ9</accession>
<comment type="cofactor">
    <cofactor evidence="1">
        <name>FAD</name>
        <dbReference type="ChEBI" id="CHEBI:57692"/>
    </cofactor>
</comment>
<comment type="caution">
    <text evidence="6">The sequence shown here is derived from an EMBL/GenBank/DDBJ whole genome shotgun (WGS) entry which is preliminary data.</text>
</comment>
<dbReference type="Gene3D" id="1.10.45.10">
    <property type="entry name" value="Vanillyl-alcohol Oxidase, Chain A, domain 4"/>
    <property type="match status" value="1"/>
</dbReference>
<dbReference type="Gene3D" id="3.30.70.2740">
    <property type="match status" value="1"/>
</dbReference>
<dbReference type="PANTHER" id="PTHR43716">
    <property type="entry name" value="D-2-HYDROXYGLUTARATE DEHYDROGENASE, MITOCHONDRIAL"/>
    <property type="match status" value="1"/>
</dbReference>
<reference evidence="6 7" key="1">
    <citation type="submission" date="2017-05" db="EMBL/GenBank/DDBJ databases">
        <title>Complete and WGS of Bordetella genogroups.</title>
        <authorList>
            <person name="Spilker T."/>
            <person name="LiPuma J."/>
        </authorList>
    </citation>
    <scope>NUCLEOTIDE SEQUENCE [LARGE SCALE GENOMIC DNA]</scope>
    <source>
        <strain evidence="6 7">AU17610</strain>
    </source>
</reference>
<dbReference type="SUPFAM" id="SSF56176">
    <property type="entry name" value="FAD-binding/transporter-associated domain-like"/>
    <property type="match status" value="1"/>
</dbReference>
<dbReference type="Pfam" id="PF02913">
    <property type="entry name" value="FAD-oxidase_C"/>
    <property type="match status" value="1"/>
</dbReference>
<organism evidence="6 7">
    <name type="scientific">Bordetella genomosp. 1</name>
    <dbReference type="NCBI Taxonomy" id="1395607"/>
    <lineage>
        <taxon>Bacteria</taxon>
        <taxon>Pseudomonadati</taxon>
        <taxon>Pseudomonadota</taxon>
        <taxon>Betaproteobacteria</taxon>
        <taxon>Burkholderiales</taxon>
        <taxon>Alcaligenaceae</taxon>
        <taxon>Bordetella</taxon>
    </lineage>
</organism>
<evidence type="ECO:0000256" key="4">
    <source>
        <dbReference type="ARBA" id="ARBA00022827"/>
    </source>
</evidence>
<evidence type="ECO:0000256" key="3">
    <source>
        <dbReference type="ARBA" id="ARBA00022630"/>
    </source>
</evidence>
<dbReference type="InterPro" id="IPR036318">
    <property type="entry name" value="FAD-bd_PCMH-like_sf"/>
</dbReference>
<feature type="domain" description="FAD-binding PCMH-type" evidence="5">
    <location>
        <begin position="37"/>
        <end position="218"/>
    </location>
</feature>
<dbReference type="InterPro" id="IPR016169">
    <property type="entry name" value="FAD-bd_PCMH_sub2"/>
</dbReference>
<evidence type="ECO:0000259" key="5">
    <source>
        <dbReference type="PROSITE" id="PS51387"/>
    </source>
</evidence>
<dbReference type="InterPro" id="IPR016166">
    <property type="entry name" value="FAD-bd_PCMH"/>
</dbReference>
<dbReference type="Gene3D" id="3.30.70.2190">
    <property type="match status" value="1"/>
</dbReference>
<keyword evidence="3" id="KW-0285">Flavoprotein</keyword>
<dbReference type="GO" id="GO:0022904">
    <property type="term" value="P:respiratory electron transport chain"/>
    <property type="evidence" value="ECO:0007669"/>
    <property type="project" value="TreeGrafter"/>
</dbReference>
<gene>
    <name evidence="6" type="ORF">CEG14_24140</name>
</gene>
<dbReference type="InterPro" id="IPR006094">
    <property type="entry name" value="Oxid_FAD_bind_N"/>
</dbReference>
<evidence type="ECO:0000313" key="6">
    <source>
        <dbReference type="EMBL" id="OZI29015.1"/>
    </source>
</evidence>
<dbReference type="Proteomes" id="UP000217005">
    <property type="component" value="Unassembled WGS sequence"/>
</dbReference>
<dbReference type="GO" id="GO:0071949">
    <property type="term" value="F:FAD binding"/>
    <property type="evidence" value="ECO:0007669"/>
    <property type="project" value="InterPro"/>
</dbReference>
<dbReference type="EMBL" id="NEVL01000006">
    <property type="protein sequence ID" value="OZI29015.1"/>
    <property type="molecule type" value="Genomic_DNA"/>
</dbReference>
<evidence type="ECO:0000256" key="2">
    <source>
        <dbReference type="ARBA" id="ARBA00008000"/>
    </source>
</evidence>